<name>A0A8H6R413_9PEZI</name>
<dbReference type="OrthoDB" id="10367210at2759"/>
<comment type="caution">
    <text evidence="1">The sequence shown here is derived from an EMBL/GenBank/DDBJ whole genome shotgun (WGS) entry which is preliminary data.</text>
</comment>
<accession>A0A8H6R413</accession>
<keyword evidence="2" id="KW-1185">Reference proteome</keyword>
<gene>
    <name evidence="1" type="ORF">HII31_13145</name>
</gene>
<dbReference type="EMBL" id="JABCIY010000318">
    <property type="protein sequence ID" value="KAF7185521.1"/>
    <property type="molecule type" value="Genomic_DNA"/>
</dbReference>
<organism evidence="1 2">
    <name type="scientific">Pseudocercospora fuligena</name>
    <dbReference type="NCBI Taxonomy" id="685502"/>
    <lineage>
        <taxon>Eukaryota</taxon>
        <taxon>Fungi</taxon>
        <taxon>Dikarya</taxon>
        <taxon>Ascomycota</taxon>
        <taxon>Pezizomycotina</taxon>
        <taxon>Dothideomycetes</taxon>
        <taxon>Dothideomycetidae</taxon>
        <taxon>Mycosphaerellales</taxon>
        <taxon>Mycosphaerellaceae</taxon>
        <taxon>Pseudocercospora</taxon>
    </lineage>
</organism>
<evidence type="ECO:0000313" key="2">
    <source>
        <dbReference type="Proteomes" id="UP000660729"/>
    </source>
</evidence>
<reference evidence="1" key="1">
    <citation type="submission" date="2020-04" db="EMBL/GenBank/DDBJ databases">
        <title>Draft genome resource of the tomato pathogen Pseudocercospora fuligena.</title>
        <authorList>
            <person name="Zaccaron A."/>
        </authorList>
    </citation>
    <scope>NUCLEOTIDE SEQUENCE</scope>
    <source>
        <strain evidence="1">PF001</strain>
    </source>
</reference>
<proteinExistence type="predicted"/>
<dbReference type="AlphaFoldDB" id="A0A8H6R413"/>
<sequence length="312" mass="35904">MLVYNGRWDTGHDEPPHQVDIPSALQSIGVAFYDRSRAYQVYMRYISGRDIYDRLSIREMLEICRDRRISLRSMPDVFPGPISHPWVQESFRRLHTCLIEALEKSETATTFKRFLDLPTGLRFRIYRMHFDQLCDIQGFASLVAPPAITEASHMVRRESLPIFFNYSFLLRYITKEPTIPADFLPPPGHIGSSEAKIALQEGNKRFIKAPPSYTRHIRRLVIKRLATADYRADRGIWQIDLDAAKDEDRVCWIAGEWHGMDLTEKDLKKVEKFIADGTSRLQKCVGSITMRDGMLVGSDAAALKNALENIKK</sequence>
<dbReference type="Proteomes" id="UP000660729">
    <property type="component" value="Unassembled WGS sequence"/>
</dbReference>
<protein>
    <submittedName>
        <fullName evidence="1">Uncharacterized protein</fullName>
    </submittedName>
</protein>
<evidence type="ECO:0000313" key="1">
    <source>
        <dbReference type="EMBL" id="KAF7185521.1"/>
    </source>
</evidence>